<protein>
    <submittedName>
        <fullName evidence="1">Uncharacterized protein</fullName>
    </submittedName>
</protein>
<organism evidence="1 2">
    <name type="scientific">Bacillus salipaludis</name>
    <dbReference type="NCBI Taxonomy" id="2547811"/>
    <lineage>
        <taxon>Bacteria</taxon>
        <taxon>Bacillati</taxon>
        <taxon>Bacillota</taxon>
        <taxon>Bacilli</taxon>
        <taxon>Bacillales</taxon>
        <taxon>Bacillaceae</taxon>
        <taxon>Bacillus</taxon>
    </lineage>
</organism>
<dbReference type="EMBL" id="JBJHQH010000005">
    <property type="protein sequence ID" value="MFK9091470.1"/>
    <property type="molecule type" value="Genomic_DNA"/>
</dbReference>
<gene>
    <name evidence="1" type="ORF">ACJEBI_08255</name>
</gene>
<proteinExistence type="predicted"/>
<reference evidence="1 2" key="1">
    <citation type="submission" date="2024-11" db="EMBL/GenBank/DDBJ databases">
        <authorList>
            <person name="Lucas J.A."/>
        </authorList>
    </citation>
    <scope>NUCLEOTIDE SEQUENCE [LARGE SCALE GENOMIC DNA]</scope>
    <source>
        <strain evidence="1 2">Z 5.4</strain>
    </source>
</reference>
<name>A0ABW8RGV9_9BACI</name>
<accession>A0ABW8RGV9</accession>
<dbReference type="Proteomes" id="UP001623041">
    <property type="component" value="Unassembled WGS sequence"/>
</dbReference>
<comment type="caution">
    <text evidence="1">The sequence shown here is derived from an EMBL/GenBank/DDBJ whole genome shotgun (WGS) entry which is preliminary data.</text>
</comment>
<sequence>MTENKLLLSEFANKEGFELNRYLTHLFDYFSKLSSDEKPAS</sequence>
<evidence type="ECO:0000313" key="2">
    <source>
        <dbReference type="Proteomes" id="UP001623041"/>
    </source>
</evidence>
<keyword evidence="2" id="KW-1185">Reference proteome</keyword>
<dbReference type="RefSeq" id="WP_406580120.1">
    <property type="nucleotide sequence ID" value="NZ_JBJHQH010000005.1"/>
</dbReference>
<evidence type="ECO:0000313" key="1">
    <source>
        <dbReference type="EMBL" id="MFK9091470.1"/>
    </source>
</evidence>